<evidence type="ECO:0000256" key="1">
    <source>
        <dbReference type="ARBA" id="ARBA00023015"/>
    </source>
</evidence>
<dbReference type="SMART" id="SM00347">
    <property type="entry name" value="HTH_MARR"/>
    <property type="match status" value="1"/>
</dbReference>
<dbReference type="InterPro" id="IPR000835">
    <property type="entry name" value="HTH_MarR-typ"/>
</dbReference>
<keyword evidence="2" id="KW-0238">DNA-binding</keyword>
<keyword evidence="3" id="KW-0804">Transcription</keyword>
<dbReference type="PRINTS" id="PR00598">
    <property type="entry name" value="HTHMARR"/>
</dbReference>
<dbReference type="AlphaFoldDB" id="A0A7K4EED1"/>
<dbReference type="InterPro" id="IPR036388">
    <property type="entry name" value="WH-like_DNA-bd_sf"/>
</dbReference>
<dbReference type="PANTHER" id="PTHR35790:SF4">
    <property type="entry name" value="HTH-TYPE TRANSCRIPTIONAL REGULATOR PCHR"/>
    <property type="match status" value="1"/>
</dbReference>
<dbReference type="Gene3D" id="1.10.10.10">
    <property type="entry name" value="Winged helix-like DNA-binding domain superfamily/Winged helix DNA-binding domain"/>
    <property type="match status" value="1"/>
</dbReference>
<dbReference type="GO" id="GO:0003700">
    <property type="term" value="F:DNA-binding transcription factor activity"/>
    <property type="evidence" value="ECO:0007669"/>
    <property type="project" value="InterPro"/>
</dbReference>
<protein>
    <submittedName>
        <fullName evidence="5">MarR family transcriptional regulator</fullName>
    </submittedName>
</protein>
<dbReference type="InterPro" id="IPR052067">
    <property type="entry name" value="Metal_resp_HTH_trans_reg"/>
</dbReference>
<evidence type="ECO:0000313" key="5">
    <source>
        <dbReference type="EMBL" id="NNJ16006.1"/>
    </source>
</evidence>
<dbReference type="Pfam" id="PF12802">
    <property type="entry name" value="MarR_2"/>
    <property type="match status" value="1"/>
</dbReference>
<evidence type="ECO:0000259" key="4">
    <source>
        <dbReference type="PROSITE" id="PS50995"/>
    </source>
</evidence>
<dbReference type="Proteomes" id="UP000010448">
    <property type="component" value="Unassembled WGS sequence"/>
</dbReference>
<reference evidence="5 6" key="1">
    <citation type="journal article" date="2013" name="Genome Announc.">
        <title>Genome Sequence of Naphthalene-Degrading Soil Bacterium Pseudomonas putida CSV86.</title>
        <authorList>
            <person name="Phale P.S."/>
            <person name="Paliwal V."/>
            <person name="Raju S.C."/>
            <person name="Modak A."/>
            <person name="Purohit H.J."/>
        </authorList>
    </citation>
    <scope>NUCLEOTIDE SEQUENCE [LARGE SCALE GENOMIC DNA]</scope>
    <source>
        <strain evidence="5 6">CSV86</strain>
    </source>
</reference>
<dbReference type="PROSITE" id="PS50995">
    <property type="entry name" value="HTH_MARR_2"/>
    <property type="match status" value="1"/>
</dbReference>
<dbReference type="GO" id="GO:0003677">
    <property type="term" value="F:DNA binding"/>
    <property type="evidence" value="ECO:0007669"/>
    <property type="project" value="UniProtKB-KW"/>
</dbReference>
<keyword evidence="1" id="KW-0805">Transcription regulation</keyword>
<proteinExistence type="predicted"/>
<dbReference type="OrthoDB" id="8906692at2"/>
<sequence>MSTNSTYVQEPLVMSRSPLNLDRYVPALLTSLTNKMSSGASACYRKHFGIGIVEWRVLAMLAVEDRISANRVVQVIGLDKSAVSRALQTLERDGHVATEIDTKDARRYTVSLTASGRNLHDRVLVTALERERLLLAALNDDEIEVLIGFLHRMSGQLDAVNAVEPQL</sequence>
<dbReference type="SUPFAM" id="SSF46785">
    <property type="entry name" value="Winged helix' DNA-binding domain"/>
    <property type="match status" value="1"/>
</dbReference>
<evidence type="ECO:0000256" key="3">
    <source>
        <dbReference type="ARBA" id="ARBA00023163"/>
    </source>
</evidence>
<name>A0A7K4EED1_9PSED</name>
<keyword evidence="6" id="KW-1185">Reference proteome</keyword>
<gene>
    <name evidence="5" type="ORF">CSV86_012600</name>
</gene>
<dbReference type="EMBL" id="AMWJ02000001">
    <property type="protein sequence ID" value="NNJ16006.1"/>
    <property type="molecule type" value="Genomic_DNA"/>
</dbReference>
<evidence type="ECO:0000313" key="6">
    <source>
        <dbReference type="Proteomes" id="UP000010448"/>
    </source>
</evidence>
<evidence type="ECO:0000256" key="2">
    <source>
        <dbReference type="ARBA" id="ARBA00023125"/>
    </source>
</evidence>
<dbReference type="InterPro" id="IPR036390">
    <property type="entry name" value="WH_DNA-bd_sf"/>
</dbReference>
<dbReference type="PANTHER" id="PTHR35790">
    <property type="entry name" value="HTH-TYPE TRANSCRIPTIONAL REGULATOR PCHR"/>
    <property type="match status" value="1"/>
</dbReference>
<organism evidence="5 6">
    <name type="scientific">Pseudomonas bharatica CSV86</name>
    <dbReference type="NCBI Taxonomy" id="1005395"/>
    <lineage>
        <taxon>Bacteria</taxon>
        <taxon>Pseudomonadati</taxon>
        <taxon>Pseudomonadota</taxon>
        <taxon>Gammaproteobacteria</taxon>
        <taxon>Pseudomonadales</taxon>
        <taxon>Pseudomonadaceae</taxon>
        <taxon>Pseudomonas</taxon>
        <taxon>Pseudomonas bharatica</taxon>
    </lineage>
</organism>
<accession>A0A7K4EED1</accession>
<feature type="domain" description="HTH marR-type" evidence="4">
    <location>
        <begin position="22"/>
        <end position="155"/>
    </location>
</feature>
<comment type="caution">
    <text evidence="5">The sequence shown here is derived from an EMBL/GenBank/DDBJ whole genome shotgun (WGS) entry which is preliminary data.</text>
</comment>